<accession>A0A494TEZ2</accession>
<dbReference type="OrthoDB" id="7189112at2"/>
<dbReference type="EMBL" id="CP032829">
    <property type="protein sequence ID" value="AYJ87870.1"/>
    <property type="molecule type" value="Genomic_DNA"/>
</dbReference>
<reference evidence="1 2" key="1">
    <citation type="submission" date="2018-09" db="EMBL/GenBank/DDBJ databases">
        <title>Sphingomonas peninsula sp. nov., isolated from fildes peninsula, Antarctic soil.</title>
        <authorList>
            <person name="Yingchao G."/>
        </authorList>
    </citation>
    <scope>NUCLEOTIDE SEQUENCE [LARGE SCALE GENOMIC DNA]</scope>
    <source>
        <strain evidence="1 2">YZ-8</strain>
    </source>
</reference>
<evidence type="ECO:0000313" key="1">
    <source>
        <dbReference type="EMBL" id="AYJ87870.1"/>
    </source>
</evidence>
<evidence type="ECO:0000313" key="2">
    <source>
        <dbReference type="Proteomes" id="UP000276254"/>
    </source>
</evidence>
<dbReference type="Pfam" id="PF09912">
    <property type="entry name" value="DUF2141"/>
    <property type="match status" value="1"/>
</dbReference>
<dbReference type="AlphaFoldDB" id="A0A494TEZ2"/>
<dbReference type="KEGG" id="spha:D3Y57_09285"/>
<sequence length="144" mass="15276">MLGSDAAACANPTASAVLVRVEGFKARTGMLRVQVYGGNPADWLAKGKKLRRIELPVTASGYMDVCIAVPGPGKYAIAVRHDVDGSGKSGWDDGAAFSRNPSLSLLHLKPDFEKVVIPVGQVPREIGVVLNYRSGFSIRPVGKN</sequence>
<dbReference type="Proteomes" id="UP000276254">
    <property type="component" value="Chromosome"/>
</dbReference>
<protein>
    <submittedName>
        <fullName evidence="1">DUF2141 domain-containing protein</fullName>
    </submittedName>
</protein>
<gene>
    <name evidence="1" type="ORF">D3Y57_09285</name>
</gene>
<name>A0A494TEZ2_SPHPE</name>
<proteinExistence type="predicted"/>
<dbReference type="InterPro" id="IPR018673">
    <property type="entry name" value="DUF2141"/>
</dbReference>
<organism evidence="1 2">
    <name type="scientific">Sphingomonas paeninsulae</name>
    <dbReference type="NCBI Taxonomy" id="2319844"/>
    <lineage>
        <taxon>Bacteria</taxon>
        <taxon>Pseudomonadati</taxon>
        <taxon>Pseudomonadota</taxon>
        <taxon>Alphaproteobacteria</taxon>
        <taxon>Sphingomonadales</taxon>
        <taxon>Sphingomonadaceae</taxon>
        <taxon>Sphingomonas</taxon>
    </lineage>
</organism>
<keyword evidence="2" id="KW-1185">Reference proteome</keyword>